<protein>
    <submittedName>
        <fullName evidence="1">Uncharacterized protein</fullName>
    </submittedName>
</protein>
<comment type="caution">
    <text evidence="1">The sequence shown here is derived from an EMBL/GenBank/DDBJ whole genome shotgun (WGS) entry which is preliminary data.</text>
</comment>
<dbReference type="RefSeq" id="WP_221976191.1">
    <property type="nucleotide sequence ID" value="NZ_JAAXQQ010000018.1"/>
</dbReference>
<dbReference type="Proteomes" id="UP000758022">
    <property type="component" value="Unassembled WGS sequence"/>
</dbReference>
<dbReference type="AlphaFoldDB" id="A0AB35FRX8"/>
<dbReference type="EMBL" id="JAAXQQ010000018">
    <property type="protein sequence ID" value="MBY3068601.1"/>
    <property type="molecule type" value="Genomic_DNA"/>
</dbReference>
<reference evidence="1" key="1">
    <citation type="submission" date="2020-04" db="EMBL/GenBank/DDBJ databases">
        <title>Global-level population genomics supports evidence of horizontal gene transfer on evolution of Rhizobia in Lentils.</title>
        <authorList>
            <person name="Gai Y."/>
            <person name="Cook D."/>
            <person name="Riely B."/>
        </authorList>
    </citation>
    <scope>NUCLEOTIDE SEQUENCE</scope>
    <source>
        <strain evidence="1">TLR9</strain>
    </source>
</reference>
<sequence>MQQKAAANADTFTSVIQPHNFAIHMFFNCYLTAAPLRALPLLTPPADSAAAGKQTPNSPILDEKNYTARKILLALWYLYVIFSSEVRKLSAARRSWDLPKWPRLPLLVKEPKLAAACIIAES</sequence>
<accession>A0AB35FRX8</accession>
<name>A0AB35FRX8_9HYPH</name>
<proteinExistence type="predicted"/>
<evidence type="ECO:0000313" key="2">
    <source>
        <dbReference type="Proteomes" id="UP000758022"/>
    </source>
</evidence>
<evidence type="ECO:0000313" key="1">
    <source>
        <dbReference type="EMBL" id="MBY3068601.1"/>
    </source>
</evidence>
<organism evidence="1 2">
    <name type="scientific">Rhizobium laguerreae</name>
    <dbReference type="NCBI Taxonomy" id="1076926"/>
    <lineage>
        <taxon>Bacteria</taxon>
        <taxon>Pseudomonadati</taxon>
        <taxon>Pseudomonadota</taxon>
        <taxon>Alphaproteobacteria</taxon>
        <taxon>Hyphomicrobiales</taxon>
        <taxon>Rhizobiaceae</taxon>
        <taxon>Rhizobium/Agrobacterium group</taxon>
        <taxon>Rhizobium</taxon>
    </lineage>
</organism>
<gene>
    <name evidence="1" type="ORF">HFO74_35340</name>
</gene>